<dbReference type="InterPro" id="IPR043502">
    <property type="entry name" value="DNA/RNA_pol_sf"/>
</dbReference>
<dbReference type="PANTHER" id="PTHR37984:SF9">
    <property type="entry name" value="INTEGRASE CATALYTIC DOMAIN-CONTAINING PROTEIN"/>
    <property type="match status" value="1"/>
</dbReference>
<dbReference type="Gene3D" id="3.10.10.10">
    <property type="entry name" value="HIV Type 1 Reverse Transcriptase, subunit A, domain 1"/>
    <property type="match status" value="1"/>
</dbReference>
<dbReference type="EMBL" id="JBCEZU010000156">
    <property type="protein sequence ID" value="KAK9523766.1"/>
    <property type="molecule type" value="Genomic_DNA"/>
</dbReference>
<dbReference type="SUPFAM" id="SSF56672">
    <property type="entry name" value="DNA/RNA polymerases"/>
    <property type="match status" value="1"/>
</dbReference>
<gene>
    <name evidence="1" type="ORF">VZT92_017663</name>
    <name evidence="2" type="ORF">VZT92_017664</name>
</gene>
<evidence type="ECO:0000313" key="1">
    <source>
        <dbReference type="EMBL" id="KAK9523764.1"/>
    </source>
</evidence>
<accession>A0AAW1ER64</accession>
<dbReference type="EMBL" id="JBCEZU010000156">
    <property type="protein sequence ID" value="KAK9523764.1"/>
    <property type="molecule type" value="Genomic_DNA"/>
</dbReference>
<dbReference type="CDD" id="cd01647">
    <property type="entry name" value="RT_LTR"/>
    <property type="match status" value="1"/>
</dbReference>
<dbReference type="Gene3D" id="3.30.70.270">
    <property type="match status" value="1"/>
</dbReference>
<dbReference type="Proteomes" id="UP001488805">
    <property type="component" value="Unassembled WGS sequence"/>
</dbReference>
<evidence type="ECO:0008006" key="4">
    <source>
        <dbReference type="Google" id="ProtNLM"/>
    </source>
</evidence>
<proteinExistence type="predicted"/>
<organism evidence="1 3">
    <name type="scientific">Zoarces viviparus</name>
    <name type="common">Viviparous eelpout</name>
    <name type="synonym">Blennius viviparus</name>
    <dbReference type="NCBI Taxonomy" id="48416"/>
    <lineage>
        <taxon>Eukaryota</taxon>
        <taxon>Metazoa</taxon>
        <taxon>Chordata</taxon>
        <taxon>Craniata</taxon>
        <taxon>Vertebrata</taxon>
        <taxon>Euteleostomi</taxon>
        <taxon>Actinopterygii</taxon>
        <taxon>Neopterygii</taxon>
        <taxon>Teleostei</taxon>
        <taxon>Neoteleostei</taxon>
        <taxon>Acanthomorphata</taxon>
        <taxon>Eupercaria</taxon>
        <taxon>Perciformes</taxon>
        <taxon>Cottioidei</taxon>
        <taxon>Zoarcales</taxon>
        <taxon>Zoarcidae</taxon>
        <taxon>Zoarcinae</taxon>
        <taxon>Zoarces</taxon>
    </lineage>
</organism>
<dbReference type="AlphaFoldDB" id="A0AAW1ER64"/>
<dbReference type="PANTHER" id="PTHR37984">
    <property type="entry name" value="PROTEIN CBG26694"/>
    <property type="match status" value="1"/>
</dbReference>
<comment type="caution">
    <text evidence="1">The sequence shown here is derived from an EMBL/GenBank/DDBJ whole genome shotgun (WGS) entry which is preliminary data.</text>
</comment>
<reference evidence="1 3" key="1">
    <citation type="journal article" date="2024" name="Genome Biol. Evol.">
        <title>Chromosome-level genome assembly of the viviparous eelpout Zoarces viviparus.</title>
        <authorList>
            <person name="Fuhrmann N."/>
            <person name="Brasseur M.V."/>
            <person name="Bakowski C.E."/>
            <person name="Podsiadlowski L."/>
            <person name="Prost S."/>
            <person name="Krehenwinkel H."/>
            <person name="Mayer C."/>
        </authorList>
    </citation>
    <scope>NUCLEOTIDE SEQUENCE [LARGE SCALE GENOMIC DNA]</scope>
    <source>
        <strain evidence="1">NO-MEL_2022_Ind0_liver</strain>
    </source>
</reference>
<protein>
    <recommendedName>
        <fullName evidence="4">Reverse transcriptase domain-containing protein</fullName>
    </recommendedName>
</protein>
<dbReference type="InterPro" id="IPR050951">
    <property type="entry name" value="Retrovirus_Pol_polyprotein"/>
</dbReference>
<evidence type="ECO:0000313" key="2">
    <source>
        <dbReference type="EMBL" id="KAK9523766.1"/>
    </source>
</evidence>
<sequence length="195" mass="21927">MNLARRVDETVCDRRHPQAYGEHGTLKTEPVRILLKDNAQLYAVYTARCVPLPMLQKVKEELQRMEGNGIIERVTQPTDWCAPMVPVLKKSTGRAHICVDLKRLNEAVKREQYILPTTDAITAKLSGATVFPSPDAASGFFQIPLHPESCKLTTFITPLSTNLKRLPFRITGYRVEVFMDDILVYGATEESAAVR</sequence>
<evidence type="ECO:0000313" key="3">
    <source>
        <dbReference type="Proteomes" id="UP001488805"/>
    </source>
</evidence>
<name>A0AAW1ER64_ZOAVI</name>
<keyword evidence="3" id="KW-1185">Reference proteome</keyword>
<dbReference type="InterPro" id="IPR043128">
    <property type="entry name" value="Rev_trsase/Diguanyl_cyclase"/>
</dbReference>